<dbReference type="PANTHER" id="PTHR33619:SF3">
    <property type="entry name" value="POLYSACCHARIDE EXPORT PROTEIN GFCE-RELATED"/>
    <property type="match status" value="1"/>
</dbReference>
<comment type="similarity">
    <text evidence="2">Belongs to the BexD/CtrA/VexA family.</text>
</comment>
<evidence type="ECO:0000259" key="17">
    <source>
        <dbReference type="Pfam" id="PF22461"/>
    </source>
</evidence>
<keyword evidence="3" id="KW-0813">Transport</keyword>
<dbReference type="GO" id="GO:0046930">
    <property type="term" value="C:pore complex"/>
    <property type="evidence" value="ECO:0007669"/>
    <property type="project" value="UniProtKB-KW"/>
</dbReference>
<keyword evidence="12" id="KW-0564">Palmitate</keyword>
<sequence length="501" mass="55073">MATVLQRAVRRHVDRRPATACRGAQRAVPQTGQRLHVAPQSQARHHRLGTDQRLARRNRHTGQDAHADRIRSGIHRALVDLAGPENHSADAVQRLPQQKRILIRRRESQQRCRVREQNTATKGHTQPVRCPSPPGRNAPMSQTLLAVILFSLILQGCAFAPGQHMTPDDVTLSDPDEPQAKLIAITPRTLRQQQLRAAAEANALPQKLLDYKTPEYVIGPGDTLLVTVFEHPELTAPGSQDQLDANTREVLIDGTLFFPYVGRIRAGGKTVSQIREQLRMGLAPQYTEVKVDVKVLRYNSQRVLLSGSFKVPGPQSITNIPLSLVQAVSIAGVDLNDANLAGLTLRRDGEDFLIDIDSLNRKGSQLSRIFLKDGDYLHLNSNSKNRIYVLGEVRNPQVISFGTTRLTLLEALGNAGGLSPDSADGDAVYVIRGAENFAEAPSTVYQLKSKKPTAYLLAGQFELKAQDVVFVGPADITRWSRFISQLLGSASVVQTGAAFRN</sequence>
<dbReference type="GO" id="GO:0009279">
    <property type="term" value="C:cell outer membrane"/>
    <property type="evidence" value="ECO:0007669"/>
    <property type="project" value="UniProtKB-SubCell"/>
</dbReference>
<dbReference type="AlphaFoldDB" id="A0A3M3Z2Y0"/>
<evidence type="ECO:0000256" key="5">
    <source>
        <dbReference type="ARBA" id="ARBA00022597"/>
    </source>
</evidence>
<evidence type="ECO:0000256" key="11">
    <source>
        <dbReference type="ARBA" id="ARBA00023136"/>
    </source>
</evidence>
<proteinExistence type="inferred from homology"/>
<dbReference type="InterPro" id="IPR003715">
    <property type="entry name" value="Poly_export_N"/>
</dbReference>
<feature type="compositionally biased region" description="Basic and acidic residues" evidence="15">
    <location>
        <begin position="107"/>
        <end position="116"/>
    </location>
</feature>
<evidence type="ECO:0000256" key="4">
    <source>
        <dbReference type="ARBA" id="ARBA00022452"/>
    </source>
</evidence>
<evidence type="ECO:0000256" key="9">
    <source>
        <dbReference type="ARBA" id="ARBA00023065"/>
    </source>
</evidence>
<keyword evidence="11" id="KW-0472">Membrane</keyword>
<reference evidence="18 19" key="1">
    <citation type="submission" date="2018-08" db="EMBL/GenBank/DDBJ databases">
        <title>Recombination of ecologically and evolutionarily significant loci maintains genetic cohesion in the Pseudomonas syringae species complex.</title>
        <authorList>
            <person name="Dillon M."/>
            <person name="Thakur S."/>
            <person name="Almeida R.N.D."/>
            <person name="Weir B.S."/>
            <person name="Guttman D.S."/>
        </authorList>
    </citation>
    <scope>NUCLEOTIDE SEQUENCE [LARGE SCALE GENOMIC DNA]</scope>
    <source>
        <strain evidence="18 19">ICMP 8902</strain>
    </source>
</reference>
<evidence type="ECO:0000256" key="14">
    <source>
        <dbReference type="ARBA" id="ARBA00023288"/>
    </source>
</evidence>
<evidence type="ECO:0000256" key="10">
    <source>
        <dbReference type="ARBA" id="ARBA00023114"/>
    </source>
</evidence>
<comment type="subcellular location">
    <subcellularLocation>
        <location evidence="1">Cell outer membrane</location>
        <topology evidence="1">Multi-pass membrane protein</topology>
    </subcellularLocation>
</comment>
<evidence type="ECO:0000256" key="1">
    <source>
        <dbReference type="ARBA" id="ARBA00004571"/>
    </source>
</evidence>
<protein>
    <submittedName>
        <fullName evidence="18">Polysaccharide export protein</fullName>
    </submittedName>
</protein>
<keyword evidence="13" id="KW-0998">Cell outer membrane</keyword>
<keyword evidence="5" id="KW-0762">Sugar transport</keyword>
<keyword evidence="10" id="KW-0626">Porin</keyword>
<dbReference type="GO" id="GO:0015159">
    <property type="term" value="F:polysaccharide transmembrane transporter activity"/>
    <property type="evidence" value="ECO:0007669"/>
    <property type="project" value="InterPro"/>
</dbReference>
<evidence type="ECO:0000256" key="7">
    <source>
        <dbReference type="ARBA" id="ARBA00022729"/>
    </source>
</evidence>
<keyword evidence="9" id="KW-0406">Ion transport</keyword>
<feature type="domain" description="SLBB" evidence="17">
    <location>
        <begin position="386"/>
        <end position="471"/>
    </location>
</feature>
<organism evidence="18 19">
    <name type="scientific">Pseudomonas syringae pv. philadelphi</name>
    <dbReference type="NCBI Taxonomy" id="251706"/>
    <lineage>
        <taxon>Bacteria</taxon>
        <taxon>Pseudomonadati</taxon>
        <taxon>Pseudomonadota</taxon>
        <taxon>Gammaproteobacteria</taxon>
        <taxon>Pseudomonadales</taxon>
        <taxon>Pseudomonadaceae</taxon>
        <taxon>Pseudomonas</taxon>
    </lineage>
</organism>
<evidence type="ECO:0000256" key="2">
    <source>
        <dbReference type="ARBA" id="ARBA00009450"/>
    </source>
</evidence>
<dbReference type="InterPro" id="IPR049712">
    <property type="entry name" value="Poly_export"/>
</dbReference>
<evidence type="ECO:0000256" key="15">
    <source>
        <dbReference type="SAM" id="MobiDB-lite"/>
    </source>
</evidence>
<dbReference type="InterPro" id="IPR054765">
    <property type="entry name" value="SLBB_dom"/>
</dbReference>
<accession>A0A3M3Z2Y0</accession>
<evidence type="ECO:0000256" key="13">
    <source>
        <dbReference type="ARBA" id="ARBA00023237"/>
    </source>
</evidence>
<feature type="domain" description="Polysaccharide export protein N-terminal" evidence="16">
    <location>
        <begin position="212"/>
        <end position="295"/>
    </location>
</feature>
<keyword evidence="7" id="KW-0732">Signal</keyword>
<dbReference type="EMBL" id="RBQB01000170">
    <property type="protein sequence ID" value="RMO89112.1"/>
    <property type="molecule type" value="Genomic_DNA"/>
</dbReference>
<feature type="domain" description="SLBB" evidence="17">
    <location>
        <begin position="301"/>
        <end position="378"/>
    </location>
</feature>
<evidence type="ECO:0000313" key="18">
    <source>
        <dbReference type="EMBL" id="RMO89112.1"/>
    </source>
</evidence>
<dbReference type="GO" id="GO:0015288">
    <property type="term" value="F:porin activity"/>
    <property type="evidence" value="ECO:0007669"/>
    <property type="project" value="UniProtKB-KW"/>
</dbReference>
<dbReference type="Gene3D" id="3.10.560.10">
    <property type="entry name" value="Outer membrane lipoprotein wza domain like"/>
    <property type="match status" value="2"/>
</dbReference>
<evidence type="ECO:0000256" key="3">
    <source>
        <dbReference type="ARBA" id="ARBA00022448"/>
    </source>
</evidence>
<evidence type="ECO:0000256" key="6">
    <source>
        <dbReference type="ARBA" id="ARBA00022692"/>
    </source>
</evidence>
<dbReference type="Gene3D" id="3.30.1950.10">
    <property type="entry name" value="wza like domain"/>
    <property type="match status" value="1"/>
</dbReference>
<dbReference type="GO" id="GO:0006811">
    <property type="term" value="P:monoatomic ion transport"/>
    <property type="evidence" value="ECO:0007669"/>
    <property type="project" value="UniProtKB-KW"/>
</dbReference>
<evidence type="ECO:0000313" key="19">
    <source>
        <dbReference type="Proteomes" id="UP000279372"/>
    </source>
</evidence>
<comment type="caution">
    <text evidence="18">The sequence shown here is derived from an EMBL/GenBank/DDBJ whole genome shotgun (WGS) entry which is preliminary data.</text>
</comment>
<gene>
    <name evidence="18" type="ORF">ALQ33_100084</name>
</gene>
<keyword evidence="6" id="KW-0812">Transmembrane</keyword>
<feature type="region of interest" description="Disordered" evidence="15">
    <location>
        <begin position="28"/>
        <end position="65"/>
    </location>
</feature>
<keyword evidence="14" id="KW-0449">Lipoprotein</keyword>
<keyword evidence="4" id="KW-1134">Transmembrane beta strand</keyword>
<dbReference type="Pfam" id="PF22461">
    <property type="entry name" value="SLBB_2"/>
    <property type="match status" value="2"/>
</dbReference>
<evidence type="ECO:0000256" key="8">
    <source>
        <dbReference type="ARBA" id="ARBA00023047"/>
    </source>
</evidence>
<evidence type="ECO:0000259" key="16">
    <source>
        <dbReference type="Pfam" id="PF02563"/>
    </source>
</evidence>
<feature type="region of interest" description="Disordered" evidence="15">
    <location>
        <begin position="107"/>
        <end position="137"/>
    </location>
</feature>
<keyword evidence="8" id="KW-0625">Polysaccharide transport</keyword>
<dbReference type="PANTHER" id="PTHR33619">
    <property type="entry name" value="POLYSACCHARIDE EXPORT PROTEIN GFCE-RELATED"/>
    <property type="match status" value="1"/>
</dbReference>
<name>A0A3M3Z2Y0_9PSED</name>
<dbReference type="Pfam" id="PF02563">
    <property type="entry name" value="Poly_export"/>
    <property type="match status" value="1"/>
</dbReference>
<dbReference type="Proteomes" id="UP000279372">
    <property type="component" value="Unassembled WGS sequence"/>
</dbReference>
<evidence type="ECO:0000256" key="12">
    <source>
        <dbReference type="ARBA" id="ARBA00023139"/>
    </source>
</evidence>